<protein>
    <recommendedName>
        <fullName evidence="2">KIB1-4 beta-propeller domain-containing protein</fullName>
    </recommendedName>
</protein>
<keyword evidence="4" id="KW-1185">Reference proteome</keyword>
<accession>A0ABC9AVE4</accession>
<dbReference type="PANTHER" id="PTHR33110">
    <property type="entry name" value="F-BOX/KELCH-REPEAT PROTEIN-RELATED"/>
    <property type="match status" value="1"/>
</dbReference>
<dbReference type="SUPFAM" id="SSF50978">
    <property type="entry name" value="WD40 repeat-like"/>
    <property type="match status" value="1"/>
</dbReference>
<dbReference type="Gene3D" id="1.20.1280.50">
    <property type="match status" value="1"/>
</dbReference>
<dbReference type="SUPFAM" id="SSF81383">
    <property type="entry name" value="F-box domain"/>
    <property type="match status" value="1"/>
</dbReference>
<organism evidence="3 4">
    <name type="scientific">Urochloa decumbens</name>
    <dbReference type="NCBI Taxonomy" id="240449"/>
    <lineage>
        <taxon>Eukaryota</taxon>
        <taxon>Viridiplantae</taxon>
        <taxon>Streptophyta</taxon>
        <taxon>Embryophyta</taxon>
        <taxon>Tracheophyta</taxon>
        <taxon>Spermatophyta</taxon>
        <taxon>Magnoliopsida</taxon>
        <taxon>Liliopsida</taxon>
        <taxon>Poales</taxon>
        <taxon>Poaceae</taxon>
        <taxon>PACMAD clade</taxon>
        <taxon>Panicoideae</taxon>
        <taxon>Panicodae</taxon>
        <taxon>Paniceae</taxon>
        <taxon>Melinidinae</taxon>
        <taxon>Urochloa</taxon>
    </lineage>
</organism>
<feature type="compositionally biased region" description="Low complexity" evidence="1">
    <location>
        <begin position="1"/>
        <end position="24"/>
    </location>
</feature>
<evidence type="ECO:0000313" key="4">
    <source>
        <dbReference type="Proteomes" id="UP001497457"/>
    </source>
</evidence>
<dbReference type="AlphaFoldDB" id="A0ABC9AVE4"/>
<feature type="compositionally biased region" description="Low complexity" evidence="1">
    <location>
        <begin position="46"/>
        <end position="62"/>
    </location>
</feature>
<sequence length="473" mass="52078">MEGKMRSSSRASAAATAPRLRPAAMDSGRSTSADQNRRAPLPAPVRNSAKPSRSRAAAAQTRRSTKCATASETPRSDEAQHRPWADVPVDILGVVFRLLPLVQDRARLRSVCGVWRAAARPLPLLVMSDFSFAGFCADGTLSCMRPSIPLPERETRAAGSFRCVGSFEGWLVGVGMKLNKGRYSGDLLCSLINPFSRVVIRLPPPSAATLLPYACSRSLPVVDGSGVVNCAIKARQCVMSFRKVILSSSPNSGSKCVVAAISVVNSEAKLALWRSGMKLWCVCDGECITRFTDIIFCQGNLYLFTIGEFTAKLFVFEISKDDDRLLVSHVECREIEGPNKIKGCRMETCTIAEWRGKLLMVVTYSGDAKVWVWQRITGVRVFEVDLSTNPVRFIEIHSLDGDCICFSSCRSKSFRSCDYDGVEDNLIYCTRPFDSFVYNMKDGTMAPFATRLPGDKLCKPGILMNLTWLFPPK</sequence>
<dbReference type="InterPro" id="IPR036322">
    <property type="entry name" value="WD40_repeat_dom_sf"/>
</dbReference>
<feature type="domain" description="KIB1-4 beta-propeller" evidence="2">
    <location>
        <begin position="148"/>
        <end position="439"/>
    </location>
</feature>
<dbReference type="InterPro" id="IPR036047">
    <property type="entry name" value="F-box-like_dom_sf"/>
</dbReference>
<name>A0ABC9AVE4_9POAL</name>
<evidence type="ECO:0000256" key="1">
    <source>
        <dbReference type="SAM" id="MobiDB-lite"/>
    </source>
</evidence>
<dbReference type="PANTHER" id="PTHR33110:SF42">
    <property type="entry name" value="F-BOX DOMAIN-CONTAINING PROTEIN"/>
    <property type="match status" value="1"/>
</dbReference>
<proteinExistence type="predicted"/>
<feature type="region of interest" description="Disordered" evidence="1">
    <location>
        <begin position="1"/>
        <end position="81"/>
    </location>
</feature>
<dbReference type="EMBL" id="OZ075133">
    <property type="protein sequence ID" value="CAL4987024.1"/>
    <property type="molecule type" value="Genomic_DNA"/>
</dbReference>
<dbReference type="InterPro" id="IPR005174">
    <property type="entry name" value="KIB1-4_b-propeller"/>
</dbReference>
<dbReference type="Pfam" id="PF03478">
    <property type="entry name" value="Beta-prop_KIB1-4"/>
    <property type="match status" value="1"/>
</dbReference>
<evidence type="ECO:0000313" key="3">
    <source>
        <dbReference type="EMBL" id="CAL4987024.1"/>
    </source>
</evidence>
<evidence type="ECO:0000259" key="2">
    <source>
        <dbReference type="Pfam" id="PF03478"/>
    </source>
</evidence>
<dbReference type="Proteomes" id="UP001497457">
    <property type="component" value="Chromosome 23rd"/>
</dbReference>
<reference evidence="3 4" key="2">
    <citation type="submission" date="2024-10" db="EMBL/GenBank/DDBJ databases">
        <authorList>
            <person name="Ryan C."/>
        </authorList>
    </citation>
    <scope>NUCLEOTIDE SEQUENCE [LARGE SCALE GENOMIC DNA]</scope>
</reference>
<reference evidence="4" key="1">
    <citation type="submission" date="2024-06" db="EMBL/GenBank/DDBJ databases">
        <authorList>
            <person name="Ryan C."/>
        </authorList>
    </citation>
    <scope>NUCLEOTIDE SEQUENCE [LARGE SCALE GENOMIC DNA]</scope>
</reference>
<gene>
    <name evidence="3" type="ORF">URODEC1_LOCUS58640</name>
</gene>